<evidence type="ECO:0000256" key="3">
    <source>
        <dbReference type="SAM" id="MobiDB-lite"/>
    </source>
</evidence>
<protein>
    <submittedName>
        <fullName evidence="5">SPEG neighbor</fullName>
    </submittedName>
</protein>
<dbReference type="InterPro" id="IPR036179">
    <property type="entry name" value="Ig-like_dom_sf"/>
</dbReference>
<proteinExistence type="predicted"/>
<gene>
    <name evidence="5" type="primary">SPEGNB</name>
</gene>
<reference evidence="5" key="2">
    <citation type="submission" date="2025-09" db="UniProtKB">
        <authorList>
            <consortium name="Ensembl"/>
        </authorList>
    </citation>
    <scope>IDENTIFICATION</scope>
</reference>
<feature type="domain" description="Ig-like" evidence="4">
    <location>
        <begin position="152"/>
        <end position="241"/>
    </location>
</feature>
<evidence type="ECO:0000313" key="6">
    <source>
        <dbReference type="Proteomes" id="UP000694544"/>
    </source>
</evidence>
<dbReference type="Proteomes" id="UP000694544">
    <property type="component" value="Unplaced"/>
</dbReference>
<dbReference type="Gene3D" id="2.60.40.10">
    <property type="entry name" value="Immunoglobulins"/>
    <property type="match status" value="2"/>
</dbReference>
<keyword evidence="6" id="KW-1185">Reference proteome</keyword>
<dbReference type="GeneTree" id="ENSGT00940000163812"/>
<dbReference type="FunFam" id="2.60.40.10:FF:000031">
    <property type="entry name" value="Myosin-binding protein C, slow type"/>
    <property type="match status" value="1"/>
</dbReference>
<dbReference type="InterPro" id="IPR013098">
    <property type="entry name" value="Ig_I-set"/>
</dbReference>
<dbReference type="SUPFAM" id="SSF48726">
    <property type="entry name" value="Immunoglobulin"/>
    <property type="match status" value="2"/>
</dbReference>
<reference evidence="5" key="1">
    <citation type="submission" date="2025-08" db="UniProtKB">
        <authorList>
            <consortium name="Ensembl"/>
        </authorList>
    </citation>
    <scope>IDENTIFICATION</scope>
</reference>
<organism evidence="5 6">
    <name type="scientific">Moschus moschiferus</name>
    <name type="common">Siberian musk deer</name>
    <name type="synonym">Moschus sibiricus</name>
    <dbReference type="NCBI Taxonomy" id="68415"/>
    <lineage>
        <taxon>Eukaryota</taxon>
        <taxon>Metazoa</taxon>
        <taxon>Chordata</taxon>
        <taxon>Craniata</taxon>
        <taxon>Vertebrata</taxon>
        <taxon>Euteleostomi</taxon>
        <taxon>Mammalia</taxon>
        <taxon>Eutheria</taxon>
        <taxon>Laurasiatheria</taxon>
        <taxon>Artiodactyla</taxon>
        <taxon>Ruminantia</taxon>
        <taxon>Pecora</taxon>
        <taxon>Moschidae</taxon>
        <taxon>Moschus</taxon>
    </lineage>
</organism>
<evidence type="ECO:0000256" key="2">
    <source>
        <dbReference type="ARBA" id="ARBA00023319"/>
    </source>
</evidence>
<dbReference type="InterPro" id="IPR007110">
    <property type="entry name" value="Ig-like_dom"/>
</dbReference>
<sequence length="241" mass="26449">MSKAAPARKPAAVFSSTAAPPPGSTLDINDPQVQKAAIGIQASYQDHRSRKELCEKQPPRVLEPLRGVVLLMEGSAAKLIRRVSAFPDLFIRWGKDCQELRDGPKCRYAFKDPDVEALVVSDGQLADLSQYSINVTNPFGQCSDSLILVEVPAKIQKGPDNSKARKGAKVTLIAEILGEPAPDVGWAKNREDIEEDHRMFFEIGSTTTTLTIRQATPEDSGKYEVYVENTSMDHIAREDVA</sequence>
<keyword evidence="1" id="KW-0677">Repeat</keyword>
<dbReference type="PANTHER" id="PTHR47633:SF4">
    <property type="entry name" value="MYOPALLADIN ISOFORM X1"/>
    <property type="match status" value="1"/>
</dbReference>
<evidence type="ECO:0000313" key="5">
    <source>
        <dbReference type="Ensembl" id="ENSMMSP00000027795.1"/>
    </source>
</evidence>
<name>A0A8C6EH17_MOSMO</name>
<keyword evidence="2" id="KW-0393">Immunoglobulin domain</keyword>
<dbReference type="InterPro" id="IPR013783">
    <property type="entry name" value="Ig-like_fold"/>
</dbReference>
<evidence type="ECO:0000259" key="4">
    <source>
        <dbReference type="PROSITE" id="PS50835"/>
    </source>
</evidence>
<dbReference type="PANTHER" id="PTHR47633">
    <property type="entry name" value="IMMUNOGLOBULIN"/>
    <property type="match status" value="1"/>
</dbReference>
<feature type="region of interest" description="Disordered" evidence="3">
    <location>
        <begin position="1"/>
        <end position="27"/>
    </location>
</feature>
<dbReference type="Ensembl" id="ENSMMST00000030632.1">
    <property type="protein sequence ID" value="ENSMMSP00000027795.1"/>
    <property type="gene ID" value="ENSMMSG00000020840.1"/>
</dbReference>
<dbReference type="Pfam" id="PF07679">
    <property type="entry name" value="I-set"/>
    <property type="match status" value="2"/>
</dbReference>
<evidence type="ECO:0000256" key="1">
    <source>
        <dbReference type="ARBA" id="ARBA00022737"/>
    </source>
</evidence>
<dbReference type="PROSITE" id="PS50835">
    <property type="entry name" value="IG_LIKE"/>
    <property type="match status" value="1"/>
</dbReference>
<dbReference type="AlphaFoldDB" id="A0A8C6EH17"/>
<accession>A0A8C6EH17</accession>